<protein>
    <submittedName>
        <fullName evidence="2">Uncharacterized protein</fullName>
    </submittedName>
</protein>
<sequence length="278" mass="30370">MRKYPTPWQYLVDLIATGRLKAAYASGDRKAIANAEAAYKGLSEDEVVFSAPVTRKDGKLVVNMTCKRGFKLNDIVFNTGTLAKMVAQNANLMAAHEDLNTSQITGFYFCEDADQLHLLINPNSNLHEALKMTGYEFPPENYKTTIYPQRDDVLLAEGEIAITHPVVAGTVYVSYVQQPQSHEEIAQRVADENNVIRSQLIPETPAELLESGAPLTDLTQGGSPGPIVEHEFSKDATELAEGAADKTVAIQEAAKAEAPAEEPAQEEAPAQTQQKKKK</sequence>
<feature type="region of interest" description="Disordered" evidence="1">
    <location>
        <begin position="253"/>
        <end position="278"/>
    </location>
</feature>
<accession>A0AAU8KXR2</accession>
<name>A0AAU8KXR2_9CAUD</name>
<evidence type="ECO:0000313" key="2">
    <source>
        <dbReference type="EMBL" id="XCN28339.1"/>
    </source>
</evidence>
<feature type="compositionally biased region" description="Low complexity" evidence="1">
    <location>
        <begin position="266"/>
        <end position="278"/>
    </location>
</feature>
<evidence type="ECO:0000256" key="1">
    <source>
        <dbReference type="SAM" id="MobiDB-lite"/>
    </source>
</evidence>
<organism evidence="2">
    <name type="scientific">Pantoea phage Survivor</name>
    <dbReference type="NCBI Taxonomy" id="3232176"/>
    <lineage>
        <taxon>Viruses</taxon>
        <taxon>Duplodnaviria</taxon>
        <taxon>Heunggongvirae</taxon>
        <taxon>Uroviricota</taxon>
        <taxon>Caudoviricetes</taxon>
    </lineage>
</organism>
<dbReference type="EMBL" id="PP885733">
    <property type="protein sequence ID" value="XCN28339.1"/>
    <property type="molecule type" value="Genomic_DNA"/>
</dbReference>
<proteinExistence type="predicted"/>
<reference evidence="2" key="1">
    <citation type="submission" date="2024-06" db="EMBL/GenBank/DDBJ databases">
        <authorList>
            <person name="Gannavaram S."/>
            <person name="Nemani S."/>
            <person name="Datta M."/>
            <person name="Picchiottino A."/>
            <person name="Mereddy A."/>
            <person name="Gannavaram N."/>
            <person name="Honeycutt C."/>
            <person name="Tran D."/>
            <person name="Choi K."/>
            <person name="Srinivasan K."/>
            <person name="Johnson A."/>
        </authorList>
    </citation>
    <scope>NUCLEOTIDE SEQUENCE</scope>
</reference>